<proteinExistence type="predicted"/>
<feature type="chain" id="PRO_5046261805" description="DUF7029 domain-containing protein" evidence="2">
    <location>
        <begin position="20"/>
        <end position="1155"/>
    </location>
</feature>
<feature type="compositionally biased region" description="Low complexity" evidence="1">
    <location>
        <begin position="269"/>
        <end position="285"/>
    </location>
</feature>
<feature type="domain" description="DUF7029" evidence="3">
    <location>
        <begin position="99"/>
        <end position="194"/>
    </location>
</feature>
<feature type="region of interest" description="Disordered" evidence="1">
    <location>
        <begin position="253"/>
        <end position="285"/>
    </location>
</feature>
<comment type="caution">
    <text evidence="4">The sequence shown here is derived from an EMBL/GenBank/DDBJ whole genome shotgun (WGS) entry which is preliminary data.</text>
</comment>
<evidence type="ECO:0000256" key="1">
    <source>
        <dbReference type="SAM" id="MobiDB-lite"/>
    </source>
</evidence>
<protein>
    <recommendedName>
        <fullName evidence="3">DUF7029 domain-containing protein</fullName>
    </recommendedName>
</protein>
<feature type="region of interest" description="Disordered" evidence="1">
    <location>
        <begin position="300"/>
        <end position="342"/>
    </location>
</feature>
<evidence type="ECO:0000313" key="4">
    <source>
        <dbReference type="EMBL" id="KAK5098638.1"/>
    </source>
</evidence>
<feature type="region of interest" description="Disordered" evidence="1">
    <location>
        <begin position="385"/>
        <end position="408"/>
    </location>
</feature>
<dbReference type="EMBL" id="JAVRRG010000013">
    <property type="protein sequence ID" value="KAK5098638.1"/>
    <property type="molecule type" value="Genomic_DNA"/>
</dbReference>
<keyword evidence="2" id="KW-0732">Signal</keyword>
<accession>A0ABR0KLZ2</accession>
<evidence type="ECO:0000259" key="3">
    <source>
        <dbReference type="Pfam" id="PF22974"/>
    </source>
</evidence>
<organism evidence="4 5">
    <name type="scientific">Lithohypha guttulata</name>
    <dbReference type="NCBI Taxonomy" id="1690604"/>
    <lineage>
        <taxon>Eukaryota</taxon>
        <taxon>Fungi</taxon>
        <taxon>Dikarya</taxon>
        <taxon>Ascomycota</taxon>
        <taxon>Pezizomycotina</taxon>
        <taxon>Eurotiomycetes</taxon>
        <taxon>Chaetothyriomycetidae</taxon>
        <taxon>Chaetothyriales</taxon>
        <taxon>Trichomeriaceae</taxon>
        <taxon>Lithohypha</taxon>
    </lineage>
</organism>
<feature type="compositionally biased region" description="Low complexity" evidence="1">
    <location>
        <begin position="309"/>
        <end position="342"/>
    </location>
</feature>
<feature type="compositionally biased region" description="Low complexity" evidence="1">
    <location>
        <begin position="398"/>
        <end position="408"/>
    </location>
</feature>
<evidence type="ECO:0000313" key="5">
    <source>
        <dbReference type="Proteomes" id="UP001345013"/>
    </source>
</evidence>
<sequence length="1155" mass="125229">MRTTFFTAALLALVSSARANNFGYGSCDSPWQPLLSDSDEIHDFDAYDYQSNGNSQIVTPIQNPSVDRQDYQNLVPSRDASLFYGQTGSKAQYAAILNFTMDYPTIVTEDSAYISECSCADSTIDLTFSSAEAFEYAKRWPQDSFVLITNAAGCSSQQDERGVFLINKVELKESTLVVRCDGMPKKWEEVSETLEIGFGPAKPGAHAGAVTTRTATRYFTANGIVTSTTYLTTITPMQYSTSIVASSIRSTSIPDASDKTWSQWAPGHSSSMRSTGATSTTRTTQLSSISAYHGYSTSTTARTQGYNRTSGASSATSDSTTTSTHGSSSVSSKTTVSTTRDLRSTSGYTNVTTTVSTMTGYSNATTTMSGTSQLTTTVSSTTGYFNATTTRGPSEMITSEPVSTTSETSVTTSETTSMFTTTAVVPGPTELSEAERVYYNQIIDVLQVTDEGYFVLPLPDDLRDYQAQFQVTAFDPTDEAAQAALLEKLNMFGFDSGDDIDALTDAALEEAASQSNGLTPDMGVSFPAPSSFSEQITKRTWSPNRRMIGNRYHKGVPLRDIAAKRSNAKRGDDDWWVDLGFSFLGFLGEVGCEPCGLAADLKDLYDGIQDLKGAVEYLLDGMPAQAEGQLTGSIDITVPYQTLVTKSDGNKVICNDASFKVSYLFVETKMVVRLKDNVVVAGEVSTSMDTRSNLQLQLDSVGPTSGYYEFTTEAVSMDALEAPGVFKIVPRLMYNFGIKYSMNFAGSIKGGAYSEVNQAQSNVNIVSHQLNSYSNWRPSRIDLAYPSFNVPQKATMKPYLKTVVSLSIDLFGYRHADAVSVETQTWFAYDASVLTAKESDQCLNGAFKLIATLDNRVDMSLWQANKRNLDYDVYPLGTQCWGGQPDVVTTTSAPTTTTTQSTTTTTTTSAGPSTPTCSDNLVGNAVATDGTTYTAFYRGCGRSLQGGLASLAYLPRQASVRWEKVSNWSGYTFTQAVANCATLSASLGSTLIEFYEDSLGDWHCVSVVDTPADATSFKADADVINIWGFAIEGATPPVLDQHDGHDDDPNNPPTCPEGYTHREILNYQGQRNYRIVCGKQVDPETLSRGNSAAGFAGWQTFDDCIRGCTSMGAGWCKVVVYYPNADHHCWWVGNPYPDLFVITDRSDAHYAVGMD</sequence>
<dbReference type="Proteomes" id="UP001345013">
    <property type="component" value="Unassembled WGS sequence"/>
</dbReference>
<name>A0ABR0KLZ2_9EURO</name>
<evidence type="ECO:0000256" key="2">
    <source>
        <dbReference type="SAM" id="SignalP"/>
    </source>
</evidence>
<feature type="compositionally biased region" description="Polar residues" evidence="1">
    <location>
        <begin position="253"/>
        <end position="263"/>
    </location>
</feature>
<reference evidence="4 5" key="1">
    <citation type="submission" date="2023-08" db="EMBL/GenBank/DDBJ databases">
        <title>Black Yeasts Isolated from many extreme environments.</title>
        <authorList>
            <person name="Coleine C."/>
            <person name="Stajich J.E."/>
            <person name="Selbmann L."/>
        </authorList>
    </citation>
    <scope>NUCLEOTIDE SEQUENCE [LARGE SCALE GENOMIC DNA]</scope>
    <source>
        <strain evidence="4 5">CCFEE 5885</strain>
    </source>
</reference>
<feature type="signal peptide" evidence="2">
    <location>
        <begin position="1"/>
        <end position="19"/>
    </location>
</feature>
<feature type="region of interest" description="Disordered" evidence="1">
    <location>
        <begin position="891"/>
        <end position="914"/>
    </location>
</feature>
<dbReference type="InterPro" id="IPR054293">
    <property type="entry name" value="DUF7029"/>
</dbReference>
<dbReference type="Pfam" id="PF22974">
    <property type="entry name" value="DUF7029"/>
    <property type="match status" value="1"/>
</dbReference>
<keyword evidence="5" id="KW-1185">Reference proteome</keyword>
<gene>
    <name evidence="4" type="ORF">LTR24_001744</name>
</gene>